<evidence type="ECO:0000313" key="17">
    <source>
        <dbReference type="Proteomes" id="UP000190229"/>
    </source>
</evidence>
<dbReference type="PANTHER" id="PTHR20861">
    <property type="entry name" value="HOMOSERINE/4-DIPHOSPHOCYTIDYL-2-C-METHYL-D-ERYTHRITOL KINASE"/>
    <property type="match status" value="1"/>
</dbReference>
<keyword evidence="8 13" id="KW-0547">Nucleotide-binding</keyword>
<evidence type="ECO:0000256" key="10">
    <source>
        <dbReference type="ARBA" id="ARBA00022840"/>
    </source>
</evidence>
<evidence type="ECO:0000256" key="9">
    <source>
        <dbReference type="ARBA" id="ARBA00022777"/>
    </source>
</evidence>
<comment type="pathway">
    <text evidence="1 13">Amino-acid biosynthesis; L-threonine biosynthesis; L-threonine from L-aspartate: step 4/5.</text>
</comment>
<gene>
    <name evidence="13" type="primary">thrB</name>
    <name evidence="16" type="ORF">B2M26_09405</name>
</gene>
<dbReference type="GO" id="GO:0004413">
    <property type="term" value="F:homoserine kinase activity"/>
    <property type="evidence" value="ECO:0007669"/>
    <property type="project" value="UniProtKB-UniRule"/>
</dbReference>
<dbReference type="PANTHER" id="PTHR20861:SF1">
    <property type="entry name" value="HOMOSERINE KINASE"/>
    <property type="match status" value="1"/>
</dbReference>
<dbReference type="Gene3D" id="3.30.70.890">
    <property type="entry name" value="GHMP kinase, C-terminal domain"/>
    <property type="match status" value="1"/>
</dbReference>
<dbReference type="EC" id="2.7.1.39" evidence="3 13"/>
<evidence type="ECO:0000313" key="16">
    <source>
        <dbReference type="EMBL" id="OPG15820.1"/>
    </source>
</evidence>
<evidence type="ECO:0000259" key="15">
    <source>
        <dbReference type="Pfam" id="PF08544"/>
    </source>
</evidence>
<dbReference type="Pfam" id="PF00288">
    <property type="entry name" value="GHMP_kinases_N"/>
    <property type="match status" value="1"/>
</dbReference>
<dbReference type="Pfam" id="PF08544">
    <property type="entry name" value="GHMP_kinases_C"/>
    <property type="match status" value="1"/>
</dbReference>
<keyword evidence="5 13" id="KW-0028">Amino-acid biosynthesis</keyword>
<comment type="similarity">
    <text evidence="2 13">Belongs to the GHMP kinase family. Homoserine kinase subfamily.</text>
</comment>
<dbReference type="PIRSF" id="PIRSF000676">
    <property type="entry name" value="Homoser_kin"/>
    <property type="match status" value="1"/>
</dbReference>
<keyword evidence="13" id="KW-0963">Cytoplasm</keyword>
<sequence length="319" mass="33434">MACHCGGKIVNVSIYVPATSANLGPGFDCMGIALDLWNEIHATPADDLQIEIDGVGADTLPRDDTNLVIRCMKMMYERAGEPFHGVHLRMVNRIPVAAGLGSSAAALVGGLLAANHFLDSPFTSAQILRIAVEDEGHPDNVAPAFLGGAVLAYLEDHVVTHVNLPIRDNLTFVAVTPKFPLLTETARGVLGDHVARADAIFNVAHASFLTAALTTGNLPLLRRSLADRLHQDARKHLIPGFDAVYAASQRAGAIGTVLSGAGPTLLAVVEAGAPAQAVAQAMVNAFEQTGSTAVARILPPTTMGAHVHMKAQRTPHGAR</sequence>
<evidence type="ECO:0000256" key="7">
    <source>
        <dbReference type="ARBA" id="ARBA00022697"/>
    </source>
</evidence>
<evidence type="ECO:0000256" key="13">
    <source>
        <dbReference type="HAMAP-Rule" id="MF_00384"/>
    </source>
</evidence>
<dbReference type="Gene3D" id="3.30.230.10">
    <property type="match status" value="1"/>
</dbReference>
<dbReference type="EMBL" id="MWPS01000026">
    <property type="protein sequence ID" value="OPG15820.1"/>
    <property type="molecule type" value="Genomic_DNA"/>
</dbReference>
<comment type="subcellular location">
    <subcellularLocation>
        <location evidence="13">Cytoplasm</location>
    </subcellularLocation>
</comment>
<dbReference type="GO" id="GO:0005737">
    <property type="term" value="C:cytoplasm"/>
    <property type="evidence" value="ECO:0007669"/>
    <property type="project" value="UniProtKB-SubCell"/>
</dbReference>
<dbReference type="NCBIfam" id="NF002288">
    <property type="entry name" value="PRK01212.1-4"/>
    <property type="match status" value="1"/>
</dbReference>
<dbReference type="GO" id="GO:0009088">
    <property type="term" value="P:threonine biosynthetic process"/>
    <property type="evidence" value="ECO:0007669"/>
    <property type="project" value="UniProtKB-UniRule"/>
</dbReference>
<dbReference type="InterPro" id="IPR000870">
    <property type="entry name" value="Homoserine_kinase"/>
</dbReference>
<dbReference type="InterPro" id="IPR020568">
    <property type="entry name" value="Ribosomal_Su5_D2-typ_SF"/>
</dbReference>
<dbReference type="PRINTS" id="PR00958">
    <property type="entry name" value="HOMSERKINASE"/>
</dbReference>
<evidence type="ECO:0000256" key="12">
    <source>
        <dbReference type="ARBA" id="ARBA00049954"/>
    </source>
</evidence>
<name>A0A1V4ESK1_9BACL</name>
<keyword evidence="6 13" id="KW-0808">Transferase</keyword>
<feature type="binding site" evidence="13">
    <location>
        <begin position="95"/>
        <end position="105"/>
    </location>
    <ligand>
        <name>ATP</name>
        <dbReference type="ChEBI" id="CHEBI:30616"/>
    </ligand>
</feature>
<dbReference type="InterPro" id="IPR014721">
    <property type="entry name" value="Ribsml_uS5_D2-typ_fold_subgr"/>
</dbReference>
<dbReference type="PROSITE" id="PS00627">
    <property type="entry name" value="GHMP_KINASES_ATP"/>
    <property type="match status" value="1"/>
</dbReference>
<dbReference type="UniPathway" id="UPA00050">
    <property type="reaction ID" value="UER00064"/>
</dbReference>
<comment type="function">
    <text evidence="12 13">Catalyzes the ATP-dependent phosphorylation of L-homoserine to L-homoserine phosphate.</text>
</comment>
<evidence type="ECO:0000256" key="2">
    <source>
        <dbReference type="ARBA" id="ARBA00007370"/>
    </source>
</evidence>
<dbReference type="AlphaFoldDB" id="A0A1V4ESK1"/>
<dbReference type="InterPro" id="IPR013750">
    <property type="entry name" value="GHMP_kinase_C_dom"/>
</dbReference>
<reference evidence="16 17" key="1">
    <citation type="submission" date="2017-02" db="EMBL/GenBank/DDBJ databases">
        <title>Draft genome of Acidibacillus ferrooxidans Huett2.</title>
        <authorList>
            <person name="Schopf S."/>
        </authorList>
    </citation>
    <scope>NUCLEOTIDE SEQUENCE [LARGE SCALE GENOMIC DNA]</scope>
    <source>
        <strain evidence="16 17">Huett2</strain>
    </source>
</reference>
<feature type="domain" description="GHMP kinase N-terminal" evidence="14">
    <location>
        <begin position="66"/>
        <end position="148"/>
    </location>
</feature>
<organism evidence="16 17">
    <name type="scientific">Ferroacidibacillus organovorans</name>
    <dbReference type="NCBI Taxonomy" id="1765683"/>
    <lineage>
        <taxon>Bacteria</taxon>
        <taxon>Bacillati</taxon>
        <taxon>Bacillota</taxon>
        <taxon>Bacilli</taxon>
        <taxon>Bacillales</taxon>
        <taxon>Alicyclobacillaceae</taxon>
        <taxon>Ferroacidibacillus</taxon>
    </lineage>
</organism>
<accession>A0A1V4ESK1</accession>
<comment type="catalytic activity">
    <reaction evidence="11 13">
        <text>L-homoserine + ATP = O-phospho-L-homoserine + ADP + H(+)</text>
        <dbReference type="Rhea" id="RHEA:13985"/>
        <dbReference type="ChEBI" id="CHEBI:15378"/>
        <dbReference type="ChEBI" id="CHEBI:30616"/>
        <dbReference type="ChEBI" id="CHEBI:57476"/>
        <dbReference type="ChEBI" id="CHEBI:57590"/>
        <dbReference type="ChEBI" id="CHEBI:456216"/>
        <dbReference type="EC" id="2.7.1.39"/>
    </reaction>
</comment>
<proteinExistence type="inferred from homology"/>
<evidence type="ECO:0000256" key="6">
    <source>
        <dbReference type="ARBA" id="ARBA00022679"/>
    </source>
</evidence>
<evidence type="ECO:0000259" key="14">
    <source>
        <dbReference type="Pfam" id="PF00288"/>
    </source>
</evidence>
<dbReference type="Proteomes" id="UP000190229">
    <property type="component" value="Unassembled WGS sequence"/>
</dbReference>
<keyword evidence="10 13" id="KW-0067">ATP-binding</keyword>
<dbReference type="InterPro" id="IPR006203">
    <property type="entry name" value="GHMP_knse_ATP-bd_CS"/>
</dbReference>
<dbReference type="NCBIfam" id="TIGR00191">
    <property type="entry name" value="thrB"/>
    <property type="match status" value="1"/>
</dbReference>
<comment type="caution">
    <text evidence="16">The sequence shown here is derived from an EMBL/GenBank/DDBJ whole genome shotgun (WGS) entry which is preliminary data.</text>
</comment>
<dbReference type="InterPro" id="IPR006204">
    <property type="entry name" value="GHMP_kinase_N_dom"/>
</dbReference>
<keyword evidence="17" id="KW-1185">Reference proteome</keyword>
<evidence type="ECO:0000256" key="3">
    <source>
        <dbReference type="ARBA" id="ARBA00012078"/>
    </source>
</evidence>
<evidence type="ECO:0000256" key="11">
    <source>
        <dbReference type="ARBA" id="ARBA00049375"/>
    </source>
</evidence>
<evidence type="ECO:0000256" key="5">
    <source>
        <dbReference type="ARBA" id="ARBA00022605"/>
    </source>
</evidence>
<dbReference type="HAMAP" id="MF_00384">
    <property type="entry name" value="Homoser_kinase"/>
    <property type="match status" value="1"/>
</dbReference>
<evidence type="ECO:0000256" key="8">
    <source>
        <dbReference type="ARBA" id="ARBA00022741"/>
    </source>
</evidence>
<evidence type="ECO:0000256" key="4">
    <source>
        <dbReference type="ARBA" id="ARBA00017858"/>
    </source>
</evidence>
<keyword evidence="9 13" id="KW-0418">Kinase</keyword>
<dbReference type="GO" id="GO:0005524">
    <property type="term" value="F:ATP binding"/>
    <property type="evidence" value="ECO:0007669"/>
    <property type="project" value="UniProtKB-UniRule"/>
</dbReference>
<evidence type="ECO:0000256" key="1">
    <source>
        <dbReference type="ARBA" id="ARBA00005015"/>
    </source>
</evidence>
<keyword evidence="7 13" id="KW-0791">Threonine biosynthesis</keyword>
<dbReference type="SUPFAM" id="SSF55060">
    <property type="entry name" value="GHMP Kinase, C-terminal domain"/>
    <property type="match status" value="1"/>
</dbReference>
<protein>
    <recommendedName>
        <fullName evidence="4 13">Homoserine kinase</fullName>
        <shortName evidence="13">HK</shortName>
        <shortName evidence="13">HSK</shortName>
        <ecNumber evidence="3 13">2.7.1.39</ecNumber>
    </recommendedName>
</protein>
<dbReference type="InterPro" id="IPR036554">
    <property type="entry name" value="GHMP_kinase_C_sf"/>
</dbReference>
<dbReference type="SUPFAM" id="SSF54211">
    <property type="entry name" value="Ribosomal protein S5 domain 2-like"/>
    <property type="match status" value="1"/>
</dbReference>
<feature type="domain" description="GHMP kinase C-terminal" evidence="15">
    <location>
        <begin position="211"/>
        <end position="286"/>
    </location>
</feature>